<organism evidence="7 8">
    <name type="scientific">Metabacillus bambusae</name>
    <dbReference type="NCBI Taxonomy" id="2795218"/>
    <lineage>
        <taxon>Bacteria</taxon>
        <taxon>Bacillati</taxon>
        <taxon>Bacillota</taxon>
        <taxon>Bacilli</taxon>
        <taxon>Bacillales</taxon>
        <taxon>Bacillaceae</taxon>
        <taxon>Metabacillus</taxon>
    </lineage>
</organism>
<dbReference type="EMBL" id="JAGDEL010000024">
    <property type="protein sequence ID" value="MBO1514551.1"/>
    <property type="molecule type" value="Genomic_DNA"/>
</dbReference>
<keyword evidence="2 5" id="KW-0812">Transmembrane</keyword>
<dbReference type="Proteomes" id="UP000663981">
    <property type="component" value="Unassembled WGS sequence"/>
</dbReference>
<evidence type="ECO:0000256" key="5">
    <source>
        <dbReference type="SAM" id="Phobius"/>
    </source>
</evidence>
<evidence type="ECO:0000256" key="4">
    <source>
        <dbReference type="ARBA" id="ARBA00023136"/>
    </source>
</evidence>
<feature type="transmembrane region" description="Helical" evidence="5">
    <location>
        <begin position="75"/>
        <end position="103"/>
    </location>
</feature>
<protein>
    <submittedName>
        <fullName evidence="7">YIP1 family protein</fullName>
    </submittedName>
</protein>
<evidence type="ECO:0000256" key="2">
    <source>
        <dbReference type="ARBA" id="ARBA00022692"/>
    </source>
</evidence>
<dbReference type="InterPro" id="IPR006977">
    <property type="entry name" value="Yip1_dom"/>
</dbReference>
<keyword evidence="4 5" id="KW-0472">Membrane</keyword>
<sequence length="113" mass="12594">MEQETIQKKKPSLFGMVFSPGIQFERIREMPVIWVPLILFTVIMTIVSAITVLNVDYSTVSGMEMSPEELEMAKTFGIAGAAVVGFFVTPITYLFFALVFWGIAKIAKSDATY</sequence>
<proteinExistence type="predicted"/>
<keyword evidence="8" id="KW-1185">Reference proteome</keyword>
<name>A0ABS3N8D4_9BACI</name>
<accession>A0ABS3N8D4</accession>
<dbReference type="Pfam" id="PF04893">
    <property type="entry name" value="Yip1"/>
    <property type="match status" value="1"/>
</dbReference>
<evidence type="ECO:0000313" key="8">
    <source>
        <dbReference type="Proteomes" id="UP000663981"/>
    </source>
</evidence>
<evidence type="ECO:0000256" key="3">
    <source>
        <dbReference type="ARBA" id="ARBA00022989"/>
    </source>
</evidence>
<feature type="transmembrane region" description="Helical" evidence="5">
    <location>
        <begin position="32"/>
        <end position="55"/>
    </location>
</feature>
<evidence type="ECO:0000259" key="6">
    <source>
        <dbReference type="Pfam" id="PF04893"/>
    </source>
</evidence>
<evidence type="ECO:0000313" key="7">
    <source>
        <dbReference type="EMBL" id="MBO1514551.1"/>
    </source>
</evidence>
<feature type="domain" description="Yip1" evidence="6">
    <location>
        <begin position="14"/>
        <end position="113"/>
    </location>
</feature>
<keyword evidence="3 5" id="KW-1133">Transmembrane helix</keyword>
<evidence type="ECO:0000256" key="1">
    <source>
        <dbReference type="ARBA" id="ARBA00004141"/>
    </source>
</evidence>
<comment type="caution">
    <text evidence="7">The sequence shown here is derived from an EMBL/GenBank/DDBJ whole genome shotgun (WGS) entry which is preliminary data.</text>
</comment>
<gene>
    <name evidence="7" type="ORF">I7822_23260</name>
</gene>
<reference evidence="7 8" key="1">
    <citation type="submission" date="2021-03" db="EMBL/GenBank/DDBJ databases">
        <title>Whole genome sequence of Metabacillus bambusae BG109.</title>
        <authorList>
            <person name="Jeong J.W."/>
        </authorList>
    </citation>
    <scope>NUCLEOTIDE SEQUENCE [LARGE SCALE GENOMIC DNA]</scope>
    <source>
        <strain evidence="7 8">BG109</strain>
    </source>
</reference>
<comment type="subcellular location">
    <subcellularLocation>
        <location evidence="1">Membrane</location>
        <topology evidence="1">Multi-pass membrane protein</topology>
    </subcellularLocation>
</comment>